<keyword evidence="2" id="KW-0472">Membrane</keyword>
<keyword evidence="4" id="KW-1185">Reference proteome</keyword>
<dbReference type="EMBL" id="CP151767">
    <property type="protein sequence ID" value="WZU66357.1"/>
    <property type="molecule type" value="Genomic_DNA"/>
</dbReference>
<reference evidence="3 4" key="2">
    <citation type="submission" date="2024-08" db="EMBL/GenBank/DDBJ databases">
        <title>Phylogenomic analyses of a clade within the roseobacter group suggest taxonomic reassignments of species of the genera Aestuariivita, Citreicella, Loktanella, Nautella, Pelagibaca, Ruegeria, Thalassobius, Thiobacimonas and Tropicibacter, and the proposal o.</title>
        <authorList>
            <person name="Jeon C.O."/>
        </authorList>
    </citation>
    <scope>NUCLEOTIDE SEQUENCE [LARGE SCALE GENOMIC DNA]</scope>
    <source>
        <strain evidence="3 4">SS1-5</strain>
    </source>
</reference>
<keyword evidence="2" id="KW-1133">Transmembrane helix</keyword>
<feature type="transmembrane region" description="Helical" evidence="2">
    <location>
        <begin position="334"/>
        <end position="353"/>
    </location>
</feature>
<feature type="region of interest" description="Disordered" evidence="1">
    <location>
        <begin position="412"/>
        <end position="433"/>
    </location>
</feature>
<name>A0AAN0NJN3_9RHOB</name>
<evidence type="ECO:0008006" key="5">
    <source>
        <dbReference type="Google" id="ProtNLM"/>
    </source>
</evidence>
<sequence length="433" mass="47372">MIRLFLVIAALRTFYDLVFVFYIVPIWGYLGYSFEFNALGGILALLQLLVLTALTPVRVEKPSDLALTLLSAFLVLPFQTLVVFGGGSLLQLASPFLSLVIIKLLTSGPAYRMRPVKQGYSVYVAFSICAIFGYLAFAVASGGLSNFNIDITRVYDFREIQKAEIQSGVFAYMGNWVYKIIIPMAAVLLYAQKRYVALCGLLVLVLAFFGMSNHKTTLVLPFVGIGVYHVMRRRPTSHKIILGFIALLVVSMAVALLTDNHLLASFLVRRAIFASGANFMNYEIFFGEFGHLYWSNSVLSAFLDYQYEISPSLIIGEYVGSGANANSGYIASGYMHAGIFGIVIYSVILAAYLKFLDSFAGTQNGTIVTAVVAGPLLHLYQNVDLVIAFNTHGLALLAILVYLAASVEQRGSNTASGARPRPLGQGLTPYRKV</sequence>
<evidence type="ECO:0000313" key="4">
    <source>
        <dbReference type="Proteomes" id="UP001470809"/>
    </source>
</evidence>
<dbReference type="Proteomes" id="UP001470809">
    <property type="component" value="Chromosome"/>
</dbReference>
<evidence type="ECO:0000256" key="2">
    <source>
        <dbReference type="SAM" id="Phobius"/>
    </source>
</evidence>
<dbReference type="KEGG" id="yrh:AABB31_14985"/>
<feature type="transmembrane region" description="Helical" evidence="2">
    <location>
        <begin position="240"/>
        <end position="259"/>
    </location>
</feature>
<keyword evidence="2" id="KW-0812">Transmembrane</keyword>
<gene>
    <name evidence="3" type="ORF">AABB31_14985</name>
</gene>
<accession>A0AAN0NJN3</accession>
<protein>
    <recommendedName>
        <fullName evidence="5">Oligosaccharide repeat unit polymerase</fullName>
    </recommendedName>
</protein>
<reference evidence="4" key="1">
    <citation type="submission" date="2024-04" db="EMBL/GenBank/DDBJ databases">
        <title>Phylogenomic analyses of a clade within the roseobacter group suggest taxonomic reassignments of species of the genera Aestuariivita, Citreicella, Loktanella, Nautella, Pelagibaca, Ruegeria, Thalassobius, Thiobacimonas and Tropicibacter, and the proposal o.</title>
        <authorList>
            <person name="Jeon C.O."/>
        </authorList>
    </citation>
    <scope>NUCLEOTIDE SEQUENCE [LARGE SCALE GENOMIC DNA]</scope>
    <source>
        <strain evidence="4">SS1-5</strain>
    </source>
</reference>
<dbReference type="AlphaFoldDB" id="A0AAN0NJN3"/>
<organism evidence="3 4">
    <name type="scientific">Yoonia rhodophyticola</name>
    <dbReference type="NCBI Taxonomy" id="3137370"/>
    <lineage>
        <taxon>Bacteria</taxon>
        <taxon>Pseudomonadati</taxon>
        <taxon>Pseudomonadota</taxon>
        <taxon>Alphaproteobacteria</taxon>
        <taxon>Rhodobacterales</taxon>
        <taxon>Paracoccaceae</taxon>
        <taxon>Yoonia</taxon>
    </lineage>
</organism>
<evidence type="ECO:0000256" key="1">
    <source>
        <dbReference type="SAM" id="MobiDB-lite"/>
    </source>
</evidence>
<feature type="transmembrane region" description="Helical" evidence="2">
    <location>
        <begin position="365"/>
        <end position="381"/>
    </location>
</feature>
<feature type="transmembrane region" description="Helical" evidence="2">
    <location>
        <begin position="7"/>
        <end position="30"/>
    </location>
</feature>
<evidence type="ECO:0000313" key="3">
    <source>
        <dbReference type="EMBL" id="WZU66357.1"/>
    </source>
</evidence>
<feature type="transmembrane region" description="Helical" evidence="2">
    <location>
        <begin position="169"/>
        <end position="190"/>
    </location>
</feature>
<feature type="transmembrane region" description="Helical" evidence="2">
    <location>
        <begin position="36"/>
        <end position="54"/>
    </location>
</feature>
<dbReference type="RefSeq" id="WP_342075682.1">
    <property type="nucleotide sequence ID" value="NZ_CP151767.2"/>
</dbReference>
<feature type="transmembrane region" description="Helical" evidence="2">
    <location>
        <begin position="387"/>
        <end position="405"/>
    </location>
</feature>
<feature type="transmembrane region" description="Helical" evidence="2">
    <location>
        <begin position="123"/>
        <end position="149"/>
    </location>
</feature>
<proteinExistence type="predicted"/>